<evidence type="ECO:0000313" key="3">
    <source>
        <dbReference type="Proteomes" id="UP000177579"/>
    </source>
</evidence>
<dbReference type="Proteomes" id="UP000177579">
    <property type="component" value="Unassembled WGS sequence"/>
</dbReference>
<sequence length="172" mass="21035">MNYRLRRHKRAKRLRLAVYCDARVVVTKPWWVTIKQAENFIVEKADWIIRRINHFKASDNGIKRTKNDYLLNKNKALRLAIEKIEYFNRIYKFSFNKIFIKNQITRWGSCSSRGNLNFNYRIVHLEDGLLDYIIVHELCHLREMNHSKDFWNLVEYTIPDYTERRKKLRTLL</sequence>
<dbReference type="PANTHER" id="PTHR30399">
    <property type="entry name" value="UNCHARACTERIZED PROTEIN YGJP"/>
    <property type="match status" value="1"/>
</dbReference>
<dbReference type="InterPro" id="IPR053136">
    <property type="entry name" value="UTP_pyrophosphatase-like"/>
</dbReference>
<comment type="caution">
    <text evidence="2">The sequence shown here is derived from an EMBL/GenBank/DDBJ whole genome shotgun (WGS) entry which is preliminary data.</text>
</comment>
<organism evidence="2 3">
    <name type="scientific">Candidatus Falkowbacteria bacterium RIFOXYD2_FULL_34_120</name>
    <dbReference type="NCBI Taxonomy" id="1798007"/>
    <lineage>
        <taxon>Bacteria</taxon>
        <taxon>Candidatus Falkowiibacteriota</taxon>
    </lineage>
</organism>
<gene>
    <name evidence="2" type="ORF">A2531_02920</name>
</gene>
<dbReference type="PANTHER" id="PTHR30399:SF1">
    <property type="entry name" value="UTP PYROPHOSPHATASE"/>
    <property type="match status" value="1"/>
</dbReference>
<proteinExistence type="predicted"/>
<dbReference type="Pfam" id="PF01863">
    <property type="entry name" value="YgjP-like"/>
    <property type="match status" value="1"/>
</dbReference>
<reference evidence="2 3" key="1">
    <citation type="journal article" date="2016" name="Nat. Commun.">
        <title>Thousands of microbial genomes shed light on interconnected biogeochemical processes in an aquifer system.</title>
        <authorList>
            <person name="Anantharaman K."/>
            <person name="Brown C.T."/>
            <person name="Hug L.A."/>
            <person name="Sharon I."/>
            <person name="Castelle C.J."/>
            <person name="Probst A.J."/>
            <person name="Thomas B.C."/>
            <person name="Singh A."/>
            <person name="Wilkins M.J."/>
            <person name="Karaoz U."/>
            <person name="Brodie E.L."/>
            <person name="Williams K.H."/>
            <person name="Hubbard S.S."/>
            <person name="Banfield J.F."/>
        </authorList>
    </citation>
    <scope>NUCLEOTIDE SEQUENCE [LARGE SCALE GENOMIC DNA]</scope>
</reference>
<dbReference type="EMBL" id="MFGO01000027">
    <property type="protein sequence ID" value="OGF40514.1"/>
    <property type="molecule type" value="Genomic_DNA"/>
</dbReference>
<accession>A0A1F5TNY3</accession>
<feature type="domain" description="YgjP-like metallopeptidase" evidence="1">
    <location>
        <begin position="75"/>
        <end position="169"/>
    </location>
</feature>
<dbReference type="CDD" id="cd07344">
    <property type="entry name" value="M48_yhfN_like"/>
    <property type="match status" value="1"/>
</dbReference>
<protein>
    <recommendedName>
        <fullName evidence="1">YgjP-like metallopeptidase domain-containing protein</fullName>
    </recommendedName>
</protein>
<dbReference type="InterPro" id="IPR002725">
    <property type="entry name" value="YgjP-like_metallopeptidase"/>
</dbReference>
<name>A0A1F5TNY3_9BACT</name>
<dbReference type="Gene3D" id="3.30.2010.10">
    <property type="entry name" value="Metalloproteases ('zincins'), catalytic domain"/>
    <property type="match status" value="1"/>
</dbReference>
<evidence type="ECO:0000259" key="1">
    <source>
        <dbReference type="Pfam" id="PF01863"/>
    </source>
</evidence>
<evidence type="ECO:0000313" key="2">
    <source>
        <dbReference type="EMBL" id="OGF40514.1"/>
    </source>
</evidence>
<dbReference type="AlphaFoldDB" id="A0A1F5TNY3"/>